<gene>
    <name evidence="3" type="ORF">MENT_LOCUS44416</name>
</gene>
<evidence type="ECO:0000313" key="4">
    <source>
        <dbReference type="Proteomes" id="UP000580250"/>
    </source>
</evidence>
<feature type="domain" description="RRM" evidence="2">
    <location>
        <begin position="6"/>
        <end position="83"/>
    </location>
</feature>
<name>A0A6V7WX40_MELEN</name>
<dbReference type="Gene3D" id="3.30.70.330">
    <property type="match status" value="1"/>
</dbReference>
<accession>A0A6V7WX40</accession>
<evidence type="ECO:0000259" key="2">
    <source>
        <dbReference type="PROSITE" id="PS50102"/>
    </source>
</evidence>
<evidence type="ECO:0000256" key="1">
    <source>
        <dbReference type="PROSITE-ProRule" id="PRU00176"/>
    </source>
</evidence>
<dbReference type="GO" id="GO:0003723">
    <property type="term" value="F:RNA binding"/>
    <property type="evidence" value="ECO:0007669"/>
    <property type="project" value="UniProtKB-UniRule"/>
</dbReference>
<protein>
    <recommendedName>
        <fullName evidence="2">RRM domain-containing protein</fullName>
    </recommendedName>
</protein>
<comment type="caution">
    <text evidence="3">The sequence shown here is derived from an EMBL/GenBank/DDBJ whole genome shotgun (WGS) entry which is preliminary data.</text>
</comment>
<dbReference type="InterPro" id="IPR035979">
    <property type="entry name" value="RBD_domain_sf"/>
</dbReference>
<dbReference type="Proteomes" id="UP000580250">
    <property type="component" value="Unassembled WGS sequence"/>
</dbReference>
<reference evidence="3 4" key="1">
    <citation type="submission" date="2020-08" db="EMBL/GenBank/DDBJ databases">
        <authorList>
            <person name="Koutsovoulos G."/>
            <person name="Danchin GJ E."/>
        </authorList>
    </citation>
    <scope>NUCLEOTIDE SEQUENCE [LARGE SCALE GENOMIC DNA]</scope>
</reference>
<dbReference type="EMBL" id="CAJEWN010000887">
    <property type="protein sequence ID" value="CAD2191574.1"/>
    <property type="molecule type" value="Genomic_DNA"/>
</dbReference>
<dbReference type="Pfam" id="PF00076">
    <property type="entry name" value="RRM_1"/>
    <property type="match status" value="1"/>
</dbReference>
<dbReference type="AlphaFoldDB" id="A0A6V7WX40"/>
<proteinExistence type="predicted"/>
<dbReference type="CDD" id="cd00590">
    <property type="entry name" value="RRM_SF"/>
    <property type="match status" value="1"/>
</dbReference>
<dbReference type="PROSITE" id="PS50102">
    <property type="entry name" value="RRM"/>
    <property type="match status" value="1"/>
</dbReference>
<dbReference type="OrthoDB" id="752362at2759"/>
<sequence length="83" mass="9464">MDAPLYIIYVDNIPYNTPYGDIYKLCATYGVIEDLHIKFDRNTIRPGRCLCEFQAMREAENAISGINGVEMKGHKLCAGWAKY</sequence>
<evidence type="ECO:0000313" key="3">
    <source>
        <dbReference type="EMBL" id="CAD2191574.1"/>
    </source>
</evidence>
<dbReference type="SMART" id="SM00360">
    <property type="entry name" value="RRM"/>
    <property type="match status" value="1"/>
</dbReference>
<organism evidence="3 4">
    <name type="scientific">Meloidogyne enterolobii</name>
    <name type="common">Root-knot nematode worm</name>
    <name type="synonym">Meloidogyne mayaguensis</name>
    <dbReference type="NCBI Taxonomy" id="390850"/>
    <lineage>
        <taxon>Eukaryota</taxon>
        <taxon>Metazoa</taxon>
        <taxon>Ecdysozoa</taxon>
        <taxon>Nematoda</taxon>
        <taxon>Chromadorea</taxon>
        <taxon>Rhabditida</taxon>
        <taxon>Tylenchina</taxon>
        <taxon>Tylenchomorpha</taxon>
        <taxon>Tylenchoidea</taxon>
        <taxon>Meloidogynidae</taxon>
        <taxon>Meloidogyninae</taxon>
        <taxon>Meloidogyne</taxon>
    </lineage>
</organism>
<dbReference type="SUPFAM" id="SSF54928">
    <property type="entry name" value="RNA-binding domain, RBD"/>
    <property type="match status" value="1"/>
</dbReference>
<keyword evidence="1" id="KW-0694">RNA-binding</keyword>
<dbReference type="InterPro" id="IPR000504">
    <property type="entry name" value="RRM_dom"/>
</dbReference>
<dbReference type="InterPro" id="IPR012677">
    <property type="entry name" value="Nucleotide-bd_a/b_plait_sf"/>
</dbReference>